<protein>
    <submittedName>
        <fullName evidence="1">Uncharacterized protein</fullName>
    </submittedName>
</protein>
<dbReference type="EMBL" id="NJAI01000009">
    <property type="protein sequence ID" value="PHM52386.1"/>
    <property type="molecule type" value="Genomic_DNA"/>
</dbReference>
<proteinExistence type="predicted"/>
<reference evidence="2 3" key="2">
    <citation type="journal article" date="2017" name="Nat. Microbiol.">
        <title>Natural product diversity associated with the nematode symbionts Photorhabdus and Xenorhabdus.</title>
        <authorList>
            <person name="Tobias N.J."/>
            <person name="Wolff H."/>
            <person name="Djahanschiri B."/>
            <person name="Grundmann F."/>
            <person name="Kronenwerth M."/>
            <person name="Shi Y.M."/>
            <person name="Simonyi S."/>
            <person name="Grun P."/>
            <person name="Shapiro-Ilan D."/>
            <person name="Pidot S.J."/>
            <person name="Stinear T.P."/>
            <person name="Ebersberger I."/>
            <person name="Bode H.B."/>
        </authorList>
    </citation>
    <scope>NUCLEOTIDE SEQUENCE [LARGE SCALE GENOMIC DNA]</scope>
    <source>
        <strain evidence="2 3">DSM 17903</strain>
    </source>
</reference>
<evidence type="ECO:0000313" key="1">
    <source>
        <dbReference type="EMBL" id="ARD69672.1"/>
    </source>
</evidence>
<accession>A0A1V0M482</accession>
<evidence type="ECO:0000313" key="2">
    <source>
        <dbReference type="EMBL" id="PHM52386.1"/>
    </source>
</evidence>
<organism evidence="1">
    <name type="scientific">Xenorhabdus hominickii</name>
    <dbReference type="NCBI Taxonomy" id="351679"/>
    <lineage>
        <taxon>Bacteria</taxon>
        <taxon>Pseudomonadati</taxon>
        <taxon>Pseudomonadota</taxon>
        <taxon>Gammaproteobacteria</taxon>
        <taxon>Enterobacterales</taxon>
        <taxon>Morganellaceae</taxon>
        <taxon>Xenorhabdus</taxon>
    </lineage>
</organism>
<reference evidence="1" key="1">
    <citation type="journal article" date="2017" name="J. Invertebr. Pathol.">
        <title>Identification and bacterial characteristics of Xenorhabdus hominickii ANU101 from an entomopathogenic nematode, Steinernema monticolum.</title>
        <authorList>
            <person name="Park Y."/>
            <person name="Kang S."/>
            <person name="Sadekuzzaman M."/>
            <person name="Kim H."/>
            <person name="Jung J.K."/>
            <person name="Kim Y."/>
        </authorList>
    </citation>
    <scope>NUCLEOTIDE SEQUENCE</scope>
    <source>
        <strain evidence="1">ANU101</strain>
        <plasmid evidence="1">unnamed1</plasmid>
    </source>
</reference>
<sequence length="218" mass="24878">MNLSFEVDGNELGILSSKCYVLEKEYDLSEYVQGEYKNYLGKNVIHIPEYPHLLSNYLIFSKHVKSAKVENYFHYEIKAGEIKLMLIGAETKAYIYRPIQSGDSNDTYGLNMYNENGELFYSSSKTPLRIKDFVKLEFGHPLANPKPIMGYKDCMVLSMNFGHHYQYPLKSISFPAINSEGGLFVGYFNQNFGGAGITFINNDHAVVAYAPDSMPRWK</sequence>
<dbReference type="AlphaFoldDB" id="A0A1V0M482"/>
<dbReference type="RefSeq" id="WP_099139898.1">
    <property type="nucleotide sequence ID" value="NZ_CAWNQJ010000123.1"/>
</dbReference>
<dbReference type="Proteomes" id="UP000225433">
    <property type="component" value="Unassembled WGS sequence"/>
</dbReference>
<geneLocation type="plasmid" evidence="1">
    <name>unnamed1</name>
</geneLocation>
<evidence type="ECO:0000313" key="3">
    <source>
        <dbReference type="Proteomes" id="UP000225433"/>
    </source>
</evidence>
<gene>
    <name evidence="2" type="ORF">Xhom_04464</name>
</gene>
<keyword evidence="1" id="KW-0614">Plasmid</keyword>
<dbReference type="EMBL" id="KX517798">
    <property type="protein sequence ID" value="ARD69672.1"/>
    <property type="molecule type" value="Genomic_DNA"/>
</dbReference>
<name>A0A1V0M482_XENHO</name>